<accession>A0AAE5CD76</accession>
<gene>
    <name evidence="2" type="ORF">GWO12_16890</name>
</gene>
<reference evidence="2 3" key="1">
    <citation type="submission" date="2020-01" db="EMBL/GenBank/DDBJ databases">
        <title>Genomes assembled from Gulf of Kutch pelagic sediment metagenomes.</title>
        <authorList>
            <person name="Chandrashekar M."/>
            <person name="Mahajan M.S."/>
            <person name="Dave K.J."/>
            <person name="Vatsa P."/>
            <person name="Nathani N.M."/>
        </authorList>
    </citation>
    <scope>NUCLEOTIDE SEQUENCE [LARGE SCALE GENOMIC DNA]</scope>
    <source>
        <strain evidence="2">KS3-K002</strain>
    </source>
</reference>
<name>A0AAE5CD76_9BACT</name>
<dbReference type="EMBL" id="JAACAK010000148">
    <property type="protein sequence ID" value="NIR76755.1"/>
    <property type="molecule type" value="Genomic_DNA"/>
</dbReference>
<evidence type="ECO:0000256" key="1">
    <source>
        <dbReference type="SAM" id="MobiDB-lite"/>
    </source>
</evidence>
<dbReference type="Proteomes" id="UP000702544">
    <property type="component" value="Unassembled WGS sequence"/>
</dbReference>
<proteinExistence type="predicted"/>
<dbReference type="AlphaFoldDB" id="A0AAE5CD76"/>
<comment type="caution">
    <text evidence="2">The sequence shown here is derived from an EMBL/GenBank/DDBJ whole genome shotgun (WGS) entry which is preliminary data.</text>
</comment>
<evidence type="ECO:0000313" key="2">
    <source>
        <dbReference type="EMBL" id="NIR76755.1"/>
    </source>
</evidence>
<feature type="region of interest" description="Disordered" evidence="1">
    <location>
        <begin position="1"/>
        <end position="29"/>
    </location>
</feature>
<sequence length="110" mass="12599">MKTGAERIAAERRRQMEEEGWDSDHDDSHHGGELALAAAAYAAAPQRLYQKVERRDVVSFRDAWPWEPGWDKRDKHGEIRRLEIAGALIAAEIDRLLRAVYTKTAEVEDD</sequence>
<protein>
    <submittedName>
        <fullName evidence="2">Uncharacterized protein</fullName>
    </submittedName>
</protein>
<evidence type="ECO:0000313" key="3">
    <source>
        <dbReference type="Proteomes" id="UP000702544"/>
    </source>
</evidence>
<organism evidence="2 3">
    <name type="scientific">Candidatus Kutchimonas denitrificans</name>
    <dbReference type="NCBI Taxonomy" id="3056748"/>
    <lineage>
        <taxon>Bacteria</taxon>
        <taxon>Pseudomonadati</taxon>
        <taxon>Gemmatimonadota</taxon>
        <taxon>Gemmatimonadia</taxon>
        <taxon>Candidatus Palauibacterales</taxon>
        <taxon>Candidatus Palauibacteraceae</taxon>
        <taxon>Candidatus Kutchimonas</taxon>
    </lineage>
</organism>